<comment type="caution">
    <text evidence="2">The sequence shown here is derived from an EMBL/GenBank/DDBJ whole genome shotgun (WGS) entry which is preliminary data.</text>
</comment>
<reference evidence="2" key="1">
    <citation type="submission" date="2022-11" db="EMBL/GenBank/DDBJ databases">
        <title>Minimal conservation of predation-associated metabolite biosynthetic gene clusters underscores biosynthetic potential of Myxococcota including descriptions for ten novel species: Archangium lansinium sp. nov., Myxococcus landrumus sp. nov., Nannocystis bai.</title>
        <authorList>
            <person name="Ahearne A."/>
            <person name="Stevens C."/>
            <person name="Phillips K."/>
        </authorList>
    </citation>
    <scope>NUCLEOTIDE SEQUENCE</scope>
    <source>
        <strain evidence="2">Na p29</strain>
    </source>
</reference>
<feature type="compositionally biased region" description="Gly residues" evidence="1">
    <location>
        <begin position="242"/>
        <end position="251"/>
    </location>
</feature>
<evidence type="ECO:0000256" key="1">
    <source>
        <dbReference type="SAM" id="MobiDB-lite"/>
    </source>
</evidence>
<accession>A0A9X3IUT4</accession>
<dbReference type="EMBL" id="JAPNKE010000002">
    <property type="protein sequence ID" value="MCY1005502.1"/>
    <property type="molecule type" value="Genomic_DNA"/>
</dbReference>
<proteinExistence type="predicted"/>
<evidence type="ECO:0000313" key="3">
    <source>
        <dbReference type="Proteomes" id="UP001150924"/>
    </source>
</evidence>
<feature type="region of interest" description="Disordered" evidence="1">
    <location>
        <begin position="82"/>
        <end position="149"/>
    </location>
</feature>
<name>A0A9X3IUT4_9BACT</name>
<feature type="region of interest" description="Disordered" evidence="1">
    <location>
        <begin position="226"/>
        <end position="251"/>
    </location>
</feature>
<organism evidence="2 3">
    <name type="scientific">Nannocystis pusilla</name>
    <dbReference type="NCBI Taxonomy" id="889268"/>
    <lineage>
        <taxon>Bacteria</taxon>
        <taxon>Pseudomonadati</taxon>
        <taxon>Myxococcota</taxon>
        <taxon>Polyangia</taxon>
        <taxon>Nannocystales</taxon>
        <taxon>Nannocystaceae</taxon>
        <taxon>Nannocystis</taxon>
    </lineage>
</organism>
<feature type="region of interest" description="Disordered" evidence="1">
    <location>
        <begin position="1"/>
        <end position="35"/>
    </location>
</feature>
<feature type="compositionally biased region" description="Gly residues" evidence="1">
    <location>
        <begin position="99"/>
        <end position="108"/>
    </location>
</feature>
<feature type="compositionally biased region" description="Low complexity" evidence="1">
    <location>
        <begin position="10"/>
        <end position="26"/>
    </location>
</feature>
<dbReference type="Proteomes" id="UP001150924">
    <property type="component" value="Unassembled WGS sequence"/>
</dbReference>
<sequence>MAAWASPKGATRARTRSSSARLSSARIPTRGGAELLGIEARVDPVGEAEADEAGGGQQDGVVVAGVELAQAGGHVAAQRADLQGGVQAQGERAAAQAGGAEGGAGRQGMNGQVTRDMSFGTELGPQRGAEDEGVAGVLPRRGADDGEAGVQMPGQVLHAVDGEVDGAGGELLLDGVDEQALAADLVERPVLDPVALGGDVDELDDEVVAPGGAQPVADVMRLPQRQLGGAGSDPQRTVEVGLGRGGHAGRE</sequence>
<protein>
    <submittedName>
        <fullName evidence="2">Uncharacterized protein</fullName>
    </submittedName>
</protein>
<dbReference type="AlphaFoldDB" id="A0A9X3IUT4"/>
<gene>
    <name evidence="2" type="ORF">OV079_07930</name>
</gene>
<feature type="compositionally biased region" description="Low complexity" evidence="1">
    <location>
        <begin position="83"/>
        <end position="98"/>
    </location>
</feature>
<keyword evidence="3" id="KW-1185">Reference proteome</keyword>
<evidence type="ECO:0000313" key="2">
    <source>
        <dbReference type="EMBL" id="MCY1005502.1"/>
    </source>
</evidence>